<evidence type="ECO:0000313" key="15">
    <source>
        <dbReference type="Proteomes" id="UP001141458"/>
    </source>
</evidence>
<dbReference type="CDD" id="cd06223">
    <property type="entry name" value="PRTases_typeI"/>
    <property type="match status" value="1"/>
</dbReference>
<protein>
    <recommendedName>
        <fullName evidence="7 12">Adenine phosphoribosyltransferase</fullName>
        <shortName evidence="12">APRT</shortName>
        <ecNumber evidence="7 12">2.4.2.7</ecNumber>
    </recommendedName>
</protein>
<evidence type="ECO:0000256" key="7">
    <source>
        <dbReference type="ARBA" id="ARBA00011893"/>
    </source>
</evidence>
<comment type="subunit">
    <text evidence="6 12">Homodimer.</text>
</comment>
<dbReference type="GO" id="GO:0005737">
    <property type="term" value="C:cytoplasm"/>
    <property type="evidence" value="ECO:0007669"/>
    <property type="project" value="UniProtKB-SubCell"/>
</dbReference>
<dbReference type="InterPro" id="IPR029057">
    <property type="entry name" value="PRTase-like"/>
</dbReference>
<comment type="catalytic activity">
    <reaction evidence="1 12">
        <text>AMP + diphosphate = 5-phospho-alpha-D-ribose 1-diphosphate + adenine</text>
        <dbReference type="Rhea" id="RHEA:16609"/>
        <dbReference type="ChEBI" id="CHEBI:16708"/>
        <dbReference type="ChEBI" id="CHEBI:33019"/>
        <dbReference type="ChEBI" id="CHEBI:58017"/>
        <dbReference type="ChEBI" id="CHEBI:456215"/>
        <dbReference type="EC" id="2.4.2.7"/>
    </reaction>
</comment>
<comment type="subcellular location">
    <subcellularLocation>
        <location evidence="3 12">Cytoplasm</location>
    </subcellularLocation>
</comment>
<dbReference type="InterPro" id="IPR005764">
    <property type="entry name" value="Ade_phspho_trans"/>
</dbReference>
<evidence type="ECO:0000259" key="13">
    <source>
        <dbReference type="Pfam" id="PF00156"/>
    </source>
</evidence>
<comment type="caution">
    <text evidence="14">The sequence shown here is derived from an EMBL/GenBank/DDBJ whole genome shotgun (WGS) entry which is preliminary data.</text>
</comment>
<dbReference type="SUPFAM" id="SSF53271">
    <property type="entry name" value="PRTase-like"/>
    <property type="match status" value="1"/>
</dbReference>
<accession>A0A9X3HE99</accession>
<evidence type="ECO:0000256" key="9">
    <source>
        <dbReference type="ARBA" id="ARBA00022676"/>
    </source>
</evidence>
<keyword evidence="9 12" id="KW-0328">Glycosyltransferase</keyword>
<dbReference type="FunFam" id="3.40.50.2020:FF:000004">
    <property type="entry name" value="Adenine phosphoribosyltransferase"/>
    <property type="match status" value="1"/>
</dbReference>
<dbReference type="AlphaFoldDB" id="A0A9X3HE99"/>
<sequence>MNLKSKIRVIEGFPKEGISFKDITTLISDGKAFKEAVNIMKKNLEDRNIDYIVGPEARGFVFGSAVAYALNVGFIPVRKPGKLPGETVSYEYALEYGTDVLEICEDVLKPGDRVAIVDDLLATGGTINACAKLIESQGAEVVSMQFLMELTDLKGREKNKEYQIDSVMEYDI</sequence>
<dbReference type="Pfam" id="PF00156">
    <property type="entry name" value="Pribosyltran"/>
    <property type="match status" value="1"/>
</dbReference>
<evidence type="ECO:0000256" key="5">
    <source>
        <dbReference type="ARBA" id="ARBA00008391"/>
    </source>
</evidence>
<dbReference type="EC" id="2.4.2.7" evidence="7 12"/>
<comment type="function">
    <text evidence="2 12">Catalyzes a salvage reaction resulting in the formation of AMP, that is energically less costly than de novo synthesis.</text>
</comment>
<evidence type="ECO:0000256" key="6">
    <source>
        <dbReference type="ARBA" id="ARBA00011738"/>
    </source>
</evidence>
<dbReference type="GO" id="GO:0006168">
    <property type="term" value="P:adenine salvage"/>
    <property type="evidence" value="ECO:0007669"/>
    <property type="project" value="InterPro"/>
</dbReference>
<dbReference type="NCBIfam" id="NF002636">
    <property type="entry name" value="PRK02304.1-5"/>
    <property type="match status" value="1"/>
</dbReference>
<dbReference type="HAMAP" id="MF_00004">
    <property type="entry name" value="Aden_phosphoribosyltr"/>
    <property type="match status" value="1"/>
</dbReference>
<comment type="similarity">
    <text evidence="5 12">Belongs to the purine/pyrimidine phosphoribosyltransferase family.</text>
</comment>
<dbReference type="GO" id="GO:0006166">
    <property type="term" value="P:purine ribonucleoside salvage"/>
    <property type="evidence" value="ECO:0007669"/>
    <property type="project" value="UniProtKB-UniRule"/>
</dbReference>
<dbReference type="InterPro" id="IPR050054">
    <property type="entry name" value="UPRTase/APRTase"/>
</dbReference>
<evidence type="ECO:0000256" key="3">
    <source>
        <dbReference type="ARBA" id="ARBA00004496"/>
    </source>
</evidence>
<proteinExistence type="inferred from homology"/>
<dbReference type="EMBL" id="JANDZV010000001">
    <property type="protein sequence ID" value="MCZ7407098.1"/>
    <property type="molecule type" value="Genomic_DNA"/>
</dbReference>
<dbReference type="PANTHER" id="PTHR32315:SF3">
    <property type="entry name" value="ADENINE PHOSPHORIBOSYLTRANSFERASE"/>
    <property type="match status" value="1"/>
</dbReference>
<dbReference type="PANTHER" id="PTHR32315">
    <property type="entry name" value="ADENINE PHOSPHORIBOSYLTRANSFERASE"/>
    <property type="match status" value="1"/>
</dbReference>
<name>A0A9X3HE99_9FIRM</name>
<evidence type="ECO:0000313" key="14">
    <source>
        <dbReference type="EMBL" id="MCZ7407098.1"/>
    </source>
</evidence>
<dbReference type="GO" id="GO:0002055">
    <property type="term" value="F:adenine binding"/>
    <property type="evidence" value="ECO:0007669"/>
    <property type="project" value="TreeGrafter"/>
</dbReference>
<dbReference type="NCBIfam" id="NF002634">
    <property type="entry name" value="PRK02304.1-3"/>
    <property type="match status" value="1"/>
</dbReference>
<dbReference type="Proteomes" id="UP001141458">
    <property type="component" value="Unassembled WGS sequence"/>
</dbReference>
<keyword evidence="8 12" id="KW-0963">Cytoplasm</keyword>
<reference evidence="14" key="1">
    <citation type="submission" date="2022-07" db="EMBL/GenBank/DDBJ databases">
        <title>Parvimonas micra travels from the subgingival sulcus of the human oral cavity to the colorectal adenocarcinoma.</title>
        <authorList>
            <person name="Conde-Perez K."/>
            <person name="Buetas E."/>
            <person name="Aja-Macaya P."/>
            <person name="Martin-De Arribas E."/>
            <person name="Iglesias-Corras I."/>
            <person name="Trigo-Tasende N."/>
            <person name="Nasser-Ali M."/>
            <person name="Estevez L.S."/>
            <person name="Rumbo-Feal S."/>
            <person name="Otero-Alen B."/>
            <person name="Noguera J.F."/>
            <person name="Concha A."/>
            <person name="Pardinas-Lopez S."/>
            <person name="Carda-Dieguez M."/>
            <person name="Gomez-Randulfe I."/>
            <person name="Martinez-Lago N."/>
            <person name="Ladra S."/>
            <person name="Aparicio L.A."/>
            <person name="Bou G."/>
            <person name="Mira A."/>
            <person name="Vallejo J.A."/>
            <person name="Poza M."/>
        </authorList>
    </citation>
    <scope>NUCLEOTIDE SEQUENCE</scope>
    <source>
        <strain evidence="14">PM79KC-AC-4</strain>
    </source>
</reference>
<comment type="pathway">
    <text evidence="4 12">Purine metabolism; AMP biosynthesis via salvage pathway; AMP from adenine: step 1/1.</text>
</comment>
<organism evidence="14 15">
    <name type="scientific">Parvimonas micra</name>
    <dbReference type="NCBI Taxonomy" id="33033"/>
    <lineage>
        <taxon>Bacteria</taxon>
        <taxon>Bacillati</taxon>
        <taxon>Bacillota</taxon>
        <taxon>Tissierellia</taxon>
        <taxon>Tissierellales</taxon>
        <taxon>Peptoniphilaceae</taxon>
        <taxon>Parvimonas</taxon>
    </lineage>
</organism>
<dbReference type="GO" id="GO:0016208">
    <property type="term" value="F:AMP binding"/>
    <property type="evidence" value="ECO:0007669"/>
    <property type="project" value="TreeGrafter"/>
</dbReference>
<dbReference type="Gene3D" id="3.40.50.2020">
    <property type="match status" value="1"/>
</dbReference>
<keyword evidence="10 12" id="KW-0808">Transferase</keyword>
<evidence type="ECO:0000256" key="2">
    <source>
        <dbReference type="ARBA" id="ARBA00003968"/>
    </source>
</evidence>
<dbReference type="GO" id="GO:0003999">
    <property type="term" value="F:adenine phosphoribosyltransferase activity"/>
    <property type="evidence" value="ECO:0007669"/>
    <property type="project" value="UniProtKB-UniRule"/>
</dbReference>
<gene>
    <name evidence="12" type="primary">apt</name>
    <name evidence="14" type="ORF">NND69_01760</name>
</gene>
<dbReference type="NCBIfam" id="NF002633">
    <property type="entry name" value="PRK02304.1-2"/>
    <property type="match status" value="1"/>
</dbReference>
<evidence type="ECO:0000256" key="1">
    <source>
        <dbReference type="ARBA" id="ARBA00000868"/>
    </source>
</evidence>
<keyword evidence="11 12" id="KW-0660">Purine salvage</keyword>
<evidence type="ECO:0000256" key="10">
    <source>
        <dbReference type="ARBA" id="ARBA00022679"/>
    </source>
</evidence>
<feature type="domain" description="Phosphoribosyltransferase" evidence="13">
    <location>
        <begin position="38"/>
        <end position="161"/>
    </location>
</feature>
<evidence type="ECO:0000256" key="8">
    <source>
        <dbReference type="ARBA" id="ARBA00022490"/>
    </source>
</evidence>
<evidence type="ECO:0000256" key="11">
    <source>
        <dbReference type="ARBA" id="ARBA00022726"/>
    </source>
</evidence>
<dbReference type="NCBIfam" id="TIGR01090">
    <property type="entry name" value="apt"/>
    <property type="match status" value="1"/>
</dbReference>
<dbReference type="InterPro" id="IPR000836">
    <property type="entry name" value="PRTase_dom"/>
</dbReference>
<dbReference type="GO" id="GO:0044209">
    <property type="term" value="P:AMP salvage"/>
    <property type="evidence" value="ECO:0007669"/>
    <property type="project" value="UniProtKB-UniRule"/>
</dbReference>
<evidence type="ECO:0000256" key="12">
    <source>
        <dbReference type="HAMAP-Rule" id="MF_00004"/>
    </source>
</evidence>
<dbReference type="RefSeq" id="WP_269720472.1">
    <property type="nucleotide sequence ID" value="NZ_CAJPUJ010000002.1"/>
</dbReference>
<evidence type="ECO:0000256" key="4">
    <source>
        <dbReference type="ARBA" id="ARBA00004659"/>
    </source>
</evidence>